<evidence type="ECO:0000256" key="1">
    <source>
        <dbReference type="SAM" id="MobiDB-lite"/>
    </source>
</evidence>
<proteinExistence type="predicted"/>
<accession>A0ABU3PZ14</accession>
<keyword evidence="2" id="KW-0732">Signal</keyword>
<protein>
    <submittedName>
        <fullName evidence="3">DivIVA domain-containing protein</fullName>
    </submittedName>
</protein>
<reference evidence="3 4" key="1">
    <citation type="submission" date="2023-08" db="EMBL/GenBank/DDBJ databases">
        <title>Nocardioides seae sp. nov., a bacterium isolated from a soil.</title>
        <authorList>
            <person name="Wang X."/>
        </authorList>
    </citation>
    <scope>NUCLEOTIDE SEQUENCE [LARGE SCALE GENOMIC DNA]</scope>
    <source>
        <strain evidence="3 4">YZH12</strain>
    </source>
</reference>
<feature type="region of interest" description="Disordered" evidence="1">
    <location>
        <begin position="78"/>
        <end position="108"/>
    </location>
</feature>
<evidence type="ECO:0000313" key="3">
    <source>
        <dbReference type="EMBL" id="MDT9594042.1"/>
    </source>
</evidence>
<dbReference type="Proteomes" id="UP001268542">
    <property type="component" value="Unassembled WGS sequence"/>
</dbReference>
<feature type="region of interest" description="Disordered" evidence="1">
    <location>
        <begin position="26"/>
        <end position="45"/>
    </location>
</feature>
<gene>
    <name evidence="3" type="ORF">RDV89_13245</name>
</gene>
<name>A0ABU3PZ14_9ACTN</name>
<organism evidence="3 4">
    <name type="scientific">Nocardioides imazamoxiresistens</name>
    <dbReference type="NCBI Taxonomy" id="3231893"/>
    <lineage>
        <taxon>Bacteria</taxon>
        <taxon>Bacillati</taxon>
        <taxon>Actinomycetota</taxon>
        <taxon>Actinomycetes</taxon>
        <taxon>Propionibacteriales</taxon>
        <taxon>Nocardioidaceae</taxon>
        <taxon>Nocardioides</taxon>
    </lineage>
</organism>
<dbReference type="Gene3D" id="6.10.250.660">
    <property type="match status" value="1"/>
</dbReference>
<feature type="compositionally biased region" description="Basic and acidic residues" evidence="1">
    <location>
        <begin position="26"/>
        <end position="36"/>
    </location>
</feature>
<dbReference type="RefSeq" id="WP_315733526.1">
    <property type="nucleotide sequence ID" value="NZ_JAVYII010000005.1"/>
</dbReference>
<feature type="compositionally biased region" description="Acidic residues" evidence="1">
    <location>
        <begin position="99"/>
        <end position="108"/>
    </location>
</feature>
<dbReference type="EMBL" id="JAVYII010000005">
    <property type="protein sequence ID" value="MDT9594042.1"/>
    <property type="molecule type" value="Genomic_DNA"/>
</dbReference>
<comment type="caution">
    <text evidence="3">The sequence shown here is derived from an EMBL/GenBank/DDBJ whole genome shotgun (WGS) entry which is preliminary data.</text>
</comment>
<feature type="signal peptide" evidence="2">
    <location>
        <begin position="1"/>
        <end position="21"/>
    </location>
</feature>
<feature type="chain" id="PRO_5045921158" evidence="2">
    <location>
        <begin position="22"/>
        <end position="108"/>
    </location>
</feature>
<dbReference type="InterPro" id="IPR019933">
    <property type="entry name" value="DivIVA_domain"/>
</dbReference>
<sequence length="108" mass="11370">MTWIFALLAVAAMAGVAVVAAGHGEPMAEEHGDRPDAGLPRTGPVTADDLRAVRFPVVLRGYRMADVDALVERLVAEREAEDAYRPPARPATDPAPASDGDDAPTEAH</sequence>
<dbReference type="NCBIfam" id="TIGR03544">
    <property type="entry name" value="DivI1A_domain"/>
    <property type="match status" value="1"/>
</dbReference>
<evidence type="ECO:0000256" key="2">
    <source>
        <dbReference type="SAM" id="SignalP"/>
    </source>
</evidence>
<keyword evidence="4" id="KW-1185">Reference proteome</keyword>
<evidence type="ECO:0000313" key="4">
    <source>
        <dbReference type="Proteomes" id="UP001268542"/>
    </source>
</evidence>